<dbReference type="PANTHER" id="PTHR33055:SF3">
    <property type="entry name" value="PUTATIVE TRANSPOSASE FOR IS117-RELATED"/>
    <property type="match status" value="1"/>
</dbReference>
<dbReference type="Proteomes" id="UP000556329">
    <property type="component" value="Unassembled WGS sequence"/>
</dbReference>
<dbReference type="PANTHER" id="PTHR33055">
    <property type="entry name" value="TRANSPOSASE FOR INSERTION SEQUENCE ELEMENT IS1111A"/>
    <property type="match status" value="1"/>
</dbReference>
<dbReference type="InterPro" id="IPR047650">
    <property type="entry name" value="Transpos_IS110"/>
</dbReference>
<protein>
    <submittedName>
        <fullName evidence="2">Transposase</fullName>
    </submittedName>
</protein>
<gene>
    <name evidence="2" type="ORF">HNQ71_006722</name>
</gene>
<evidence type="ECO:0000313" key="3">
    <source>
        <dbReference type="Proteomes" id="UP000556329"/>
    </source>
</evidence>
<dbReference type="AlphaFoldDB" id="A0A841PK56"/>
<dbReference type="GO" id="GO:0003677">
    <property type="term" value="F:DNA binding"/>
    <property type="evidence" value="ECO:0007669"/>
    <property type="project" value="InterPro"/>
</dbReference>
<dbReference type="InterPro" id="IPR003346">
    <property type="entry name" value="Transposase_20"/>
</dbReference>
<name>A0A841PK56_9HYPH</name>
<feature type="domain" description="Transposase IS116/IS110/IS902 C-terminal" evidence="1">
    <location>
        <begin position="68"/>
        <end position="149"/>
    </location>
</feature>
<comment type="caution">
    <text evidence="2">The sequence shown here is derived from an EMBL/GenBank/DDBJ whole genome shotgun (WGS) entry which is preliminary data.</text>
</comment>
<dbReference type="EMBL" id="JACHEF010000012">
    <property type="protein sequence ID" value="MBB6414013.1"/>
    <property type="molecule type" value="Genomic_DNA"/>
</dbReference>
<dbReference type="GO" id="GO:0004803">
    <property type="term" value="F:transposase activity"/>
    <property type="evidence" value="ECO:0007669"/>
    <property type="project" value="InterPro"/>
</dbReference>
<proteinExistence type="predicted"/>
<keyword evidence="3" id="KW-1185">Reference proteome</keyword>
<organism evidence="2 3">
    <name type="scientific">Mesorhizobium sangaii</name>
    <dbReference type="NCBI Taxonomy" id="505389"/>
    <lineage>
        <taxon>Bacteria</taxon>
        <taxon>Pseudomonadati</taxon>
        <taxon>Pseudomonadota</taxon>
        <taxon>Alphaproteobacteria</taxon>
        <taxon>Hyphomicrobiales</taxon>
        <taxon>Phyllobacteriaceae</taxon>
        <taxon>Mesorhizobium</taxon>
    </lineage>
</organism>
<reference evidence="2 3" key="1">
    <citation type="submission" date="2020-08" db="EMBL/GenBank/DDBJ databases">
        <title>Genomic Encyclopedia of Type Strains, Phase IV (KMG-IV): sequencing the most valuable type-strain genomes for metagenomic binning, comparative biology and taxonomic classification.</title>
        <authorList>
            <person name="Goeker M."/>
        </authorList>
    </citation>
    <scope>NUCLEOTIDE SEQUENCE [LARGE SCALE GENOMIC DNA]</scope>
    <source>
        <strain evidence="2 3">DSM 100039</strain>
    </source>
</reference>
<evidence type="ECO:0000259" key="1">
    <source>
        <dbReference type="Pfam" id="PF02371"/>
    </source>
</evidence>
<evidence type="ECO:0000313" key="2">
    <source>
        <dbReference type="EMBL" id="MBB6414013.1"/>
    </source>
</evidence>
<accession>A0A841PK56</accession>
<dbReference type="GO" id="GO:0006313">
    <property type="term" value="P:DNA transposition"/>
    <property type="evidence" value="ECO:0007669"/>
    <property type="project" value="InterPro"/>
</dbReference>
<sequence length="164" mass="17991">MARYDPQTPPGGHAGRFVPVKSQEQQSVLMLHRVGELLIRQRTMLVNEKISEMDSQIHAWHRSNELSRRLETIPGIGPITASAIAATVADATLFKPGRQLAAWIGLVLRQNSSGGKDRLGRISKQGDPYLRRLLVVGAHAVLRFSGKGKAASTRWAAELLAKKP</sequence>
<dbReference type="Pfam" id="PF02371">
    <property type="entry name" value="Transposase_20"/>
    <property type="match status" value="1"/>
</dbReference>